<dbReference type="FunFam" id="3.30.200.20:FF:000035">
    <property type="entry name" value="Serine/threonine protein kinase Stk1"/>
    <property type="match status" value="1"/>
</dbReference>
<dbReference type="RefSeq" id="WP_309849010.1">
    <property type="nucleotide sequence ID" value="NZ_BAAAIU010000004.1"/>
</dbReference>
<evidence type="ECO:0000256" key="10">
    <source>
        <dbReference type="SAM" id="MobiDB-lite"/>
    </source>
</evidence>
<keyword evidence="14" id="KW-1185">Reference proteome</keyword>
<feature type="domain" description="Protein kinase" evidence="12">
    <location>
        <begin position="20"/>
        <end position="279"/>
    </location>
</feature>
<evidence type="ECO:0000256" key="3">
    <source>
        <dbReference type="ARBA" id="ARBA00022679"/>
    </source>
</evidence>
<name>A0AAE3YCE6_9MICC</name>
<feature type="compositionally biased region" description="Basic and acidic residues" evidence="10">
    <location>
        <begin position="494"/>
        <end position="503"/>
    </location>
</feature>
<keyword evidence="4 9" id="KW-0547">Nucleotide-binding</keyword>
<dbReference type="FunFam" id="1.10.510.10:FF:000021">
    <property type="entry name" value="Serine/threonine protein kinase"/>
    <property type="match status" value="1"/>
</dbReference>
<evidence type="ECO:0000256" key="11">
    <source>
        <dbReference type="SAM" id="Phobius"/>
    </source>
</evidence>
<evidence type="ECO:0000256" key="8">
    <source>
        <dbReference type="ARBA" id="ARBA00048679"/>
    </source>
</evidence>
<keyword evidence="5" id="KW-0418">Kinase</keyword>
<dbReference type="Proteomes" id="UP001247307">
    <property type="component" value="Unassembled WGS sequence"/>
</dbReference>
<dbReference type="SMART" id="SM00220">
    <property type="entry name" value="S_TKc"/>
    <property type="match status" value="1"/>
</dbReference>
<dbReference type="CDD" id="cd14014">
    <property type="entry name" value="STKc_PknB_like"/>
    <property type="match status" value="1"/>
</dbReference>
<evidence type="ECO:0000256" key="9">
    <source>
        <dbReference type="PROSITE-ProRule" id="PRU10141"/>
    </source>
</evidence>
<evidence type="ECO:0000259" key="12">
    <source>
        <dbReference type="PROSITE" id="PS50011"/>
    </source>
</evidence>
<keyword evidence="3" id="KW-0808">Transferase</keyword>
<feature type="compositionally biased region" description="Low complexity" evidence="10">
    <location>
        <begin position="454"/>
        <end position="466"/>
    </location>
</feature>
<evidence type="ECO:0000256" key="5">
    <source>
        <dbReference type="ARBA" id="ARBA00022777"/>
    </source>
</evidence>
<feature type="transmembrane region" description="Helical" evidence="11">
    <location>
        <begin position="516"/>
        <end position="541"/>
    </location>
</feature>
<accession>A0AAE3YCE6</accession>
<dbReference type="EC" id="2.7.11.1" evidence="1"/>
<evidence type="ECO:0000256" key="1">
    <source>
        <dbReference type="ARBA" id="ARBA00012513"/>
    </source>
</evidence>
<dbReference type="InterPro" id="IPR017441">
    <property type="entry name" value="Protein_kinase_ATP_BS"/>
</dbReference>
<dbReference type="AlphaFoldDB" id="A0AAE3YCE6"/>
<protein>
    <recommendedName>
        <fullName evidence="1">non-specific serine/threonine protein kinase</fullName>
        <ecNumber evidence="1">2.7.11.1</ecNumber>
    </recommendedName>
</protein>
<gene>
    <name evidence="13" type="ORF">J2S35_000273</name>
</gene>
<keyword evidence="6 9" id="KW-0067">ATP-binding</keyword>
<evidence type="ECO:0000313" key="13">
    <source>
        <dbReference type="EMBL" id="MDR6891333.1"/>
    </source>
</evidence>
<evidence type="ECO:0000313" key="14">
    <source>
        <dbReference type="Proteomes" id="UP001247307"/>
    </source>
</evidence>
<dbReference type="PROSITE" id="PS50011">
    <property type="entry name" value="PROTEIN_KINASE_DOM"/>
    <property type="match status" value="1"/>
</dbReference>
<feature type="region of interest" description="Disordered" evidence="10">
    <location>
        <begin position="281"/>
        <end position="336"/>
    </location>
</feature>
<comment type="caution">
    <text evidence="13">The sequence shown here is derived from an EMBL/GenBank/DDBJ whole genome shotgun (WGS) entry which is preliminary data.</text>
</comment>
<dbReference type="GO" id="GO:0045717">
    <property type="term" value="P:negative regulation of fatty acid biosynthetic process"/>
    <property type="evidence" value="ECO:0007669"/>
    <property type="project" value="UniProtKB-ARBA"/>
</dbReference>
<keyword evidence="2" id="KW-0723">Serine/threonine-protein kinase</keyword>
<dbReference type="GO" id="GO:0004674">
    <property type="term" value="F:protein serine/threonine kinase activity"/>
    <property type="evidence" value="ECO:0007669"/>
    <property type="project" value="UniProtKB-KW"/>
</dbReference>
<sequence length="576" mass="59489">MTSHLSDERRLVGATVDGRYEILSVLGVGGMATVYEARDTRLGRAVAVKVISPALGADESFLRRFDTEARASARLAHPNVVHVLDRSSEQSLPYIVFELVRGRTLRSLIKDEAPLQQRQALLVWRQLIEGLAHAHESGIIHRDVKPDNVLVSERGVAKLTDFGLARAVAEAKTTRTIMGTARYVAPEVIADAASDVRSDLYSAGILLFELLTGDAPFTGANPINVAYAHVHRDVPEPSVREPGIHPEVDSLVTWCCARSPEQRPQSALDVLSEVDHILSLLPAEAPRPRRPRAPRSPGTARLGGHRHPQATTVLGATGAPPRATTPLGRTGAADPTTALGVSAAGAATTALGGPAAPTQALGGGEAPTQALGRPAAQTRAFRAPASPTVPLAGDDLRTRALARSQGPGDAARPGGAAGPGSAGRVAGPRPDLGPLLLDPSGEDEPLDDAVSAEPLAPAQAGPTPGAGRHGASLEASTGPSRASGSHAEPSARPSRREAAEARRSARRPQRSVRGGMAGGVAALVILVLVALAVAVGVTLGLNLMGSILDGGSISVPPSVVVSLERFAEAVRLAAGR</sequence>
<dbReference type="PROSITE" id="PS00108">
    <property type="entry name" value="PROTEIN_KINASE_ST"/>
    <property type="match status" value="1"/>
</dbReference>
<dbReference type="InterPro" id="IPR000719">
    <property type="entry name" value="Prot_kinase_dom"/>
</dbReference>
<dbReference type="GO" id="GO:0005524">
    <property type="term" value="F:ATP binding"/>
    <property type="evidence" value="ECO:0007669"/>
    <property type="project" value="UniProtKB-UniRule"/>
</dbReference>
<comment type="catalytic activity">
    <reaction evidence="8">
        <text>L-seryl-[protein] + ATP = O-phospho-L-seryl-[protein] + ADP + H(+)</text>
        <dbReference type="Rhea" id="RHEA:17989"/>
        <dbReference type="Rhea" id="RHEA-COMP:9863"/>
        <dbReference type="Rhea" id="RHEA-COMP:11604"/>
        <dbReference type="ChEBI" id="CHEBI:15378"/>
        <dbReference type="ChEBI" id="CHEBI:29999"/>
        <dbReference type="ChEBI" id="CHEBI:30616"/>
        <dbReference type="ChEBI" id="CHEBI:83421"/>
        <dbReference type="ChEBI" id="CHEBI:456216"/>
        <dbReference type="EC" id="2.7.11.1"/>
    </reaction>
</comment>
<reference evidence="13" key="1">
    <citation type="submission" date="2023-07" db="EMBL/GenBank/DDBJ databases">
        <title>Sequencing the genomes of 1000 actinobacteria strains.</title>
        <authorList>
            <person name="Klenk H.-P."/>
        </authorList>
    </citation>
    <scope>NUCLEOTIDE SEQUENCE</scope>
    <source>
        <strain evidence="13">DSM 13988</strain>
    </source>
</reference>
<keyword evidence="11" id="KW-1133">Transmembrane helix</keyword>
<feature type="region of interest" description="Disordered" evidence="10">
    <location>
        <begin position="350"/>
        <end position="513"/>
    </location>
</feature>
<comment type="catalytic activity">
    <reaction evidence="7">
        <text>L-threonyl-[protein] + ATP = O-phospho-L-threonyl-[protein] + ADP + H(+)</text>
        <dbReference type="Rhea" id="RHEA:46608"/>
        <dbReference type="Rhea" id="RHEA-COMP:11060"/>
        <dbReference type="Rhea" id="RHEA-COMP:11605"/>
        <dbReference type="ChEBI" id="CHEBI:15378"/>
        <dbReference type="ChEBI" id="CHEBI:30013"/>
        <dbReference type="ChEBI" id="CHEBI:30616"/>
        <dbReference type="ChEBI" id="CHEBI:61977"/>
        <dbReference type="ChEBI" id="CHEBI:456216"/>
        <dbReference type="EC" id="2.7.11.1"/>
    </reaction>
</comment>
<dbReference type="PROSITE" id="PS00107">
    <property type="entry name" value="PROTEIN_KINASE_ATP"/>
    <property type="match status" value="1"/>
</dbReference>
<dbReference type="EMBL" id="JAVDUI010000001">
    <property type="protein sequence ID" value="MDR6891333.1"/>
    <property type="molecule type" value="Genomic_DNA"/>
</dbReference>
<feature type="compositionally biased region" description="Low complexity" evidence="10">
    <location>
        <begin position="350"/>
        <end position="360"/>
    </location>
</feature>
<dbReference type="Pfam" id="PF00069">
    <property type="entry name" value="Pkinase"/>
    <property type="match status" value="1"/>
</dbReference>
<dbReference type="PANTHER" id="PTHR43289:SF6">
    <property type="entry name" value="SERINE_THREONINE-PROTEIN KINASE NEKL-3"/>
    <property type="match status" value="1"/>
</dbReference>
<evidence type="ECO:0000256" key="7">
    <source>
        <dbReference type="ARBA" id="ARBA00047899"/>
    </source>
</evidence>
<evidence type="ECO:0000256" key="2">
    <source>
        <dbReference type="ARBA" id="ARBA00022527"/>
    </source>
</evidence>
<feature type="compositionally biased region" description="Polar residues" evidence="10">
    <location>
        <begin position="474"/>
        <end position="483"/>
    </location>
</feature>
<dbReference type="InterPro" id="IPR011009">
    <property type="entry name" value="Kinase-like_dom_sf"/>
</dbReference>
<dbReference type="Gene3D" id="3.30.200.20">
    <property type="entry name" value="Phosphorylase Kinase, domain 1"/>
    <property type="match status" value="1"/>
</dbReference>
<proteinExistence type="predicted"/>
<evidence type="ECO:0000256" key="6">
    <source>
        <dbReference type="ARBA" id="ARBA00022840"/>
    </source>
</evidence>
<dbReference type="Gene3D" id="1.10.510.10">
    <property type="entry name" value="Transferase(Phosphotransferase) domain 1"/>
    <property type="match status" value="1"/>
</dbReference>
<feature type="compositionally biased region" description="Low complexity" evidence="10">
    <location>
        <begin position="422"/>
        <end position="439"/>
    </location>
</feature>
<dbReference type="PANTHER" id="PTHR43289">
    <property type="entry name" value="MITOGEN-ACTIVATED PROTEIN KINASE KINASE KINASE 20-RELATED"/>
    <property type="match status" value="1"/>
</dbReference>
<organism evidence="13 14">
    <name type="scientific">Falsarthrobacter nasiphocae</name>
    <dbReference type="NCBI Taxonomy" id="189863"/>
    <lineage>
        <taxon>Bacteria</taxon>
        <taxon>Bacillati</taxon>
        <taxon>Actinomycetota</taxon>
        <taxon>Actinomycetes</taxon>
        <taxon>Micrococcales</taxon>
        <taxon>Micrococcaceae</taxon>
        <taxon>Falsarthrobacter</taxon>
    </lineage>
</organism>
<dbReference type="InterPro" id="IPR008271">
    <property type="entry name" value="Ser/Thr_kinase_AS"/>
</dbReference>
<keyword evidence="11" id="KW-0472">Membrane</keyword>
<dbReference type="SUPFAM" id="SSF56112">
    <property type="entry name" value="Protein kinase-like (PK-like)"/>
    <property type="match status" value="1"/>
</dbReference>
<keyword evidence="11" id="KW-0812">Transmembrane</keyword>
<feature type="binding site" evidence="9">
    <location>
        <position position="49"/>
    </location>
    <ligand>
        <name>ATP</name>
        <dbReference type="ChEBI" id="CHEBI:30616"/>
    </ligand>
</feature>
<evidence type="ECO:0000256" key="4">
    <source>
        <dbReference type="ARBA" id="ARBA00022741"/>
    </source>
</evidence>